<reference evidence="1" key="1">
    <citation type="submission" date="2023-03" db="EMBL/GenBank/DDBJ databases">
        <title>Chromosome-level genomes of two armyworms, Mythimna separata and Mythimna loreyi, provide insights into the biosynthesis and reception of sex pheromones.</title>
        <authorList>
            <person name="Zhao H."/>
        </authorList>
    </citation>
    <scope>NUCLEOTIDE SEQUENCE</scope>
    <source>
        <strain evidence="1">BeijingLab</strain>
    </source>
</reference>
<sequence>MEMESHVQNTYHQAPFYPIGHGIYRKKDYFLSSVNYNQSSPNFLQKSMPDSRHFGDSNTDNWDQNEMKIITQMNLDIDWDFEDPIFDLERNMTVLENNIVQENVTACGDDLDKDIFRHEKNIDYNDSYSNLYTVTQIIKCCQTTDNIDIIINDADVEVMSSIKGFEDYFIDDMTSTNFSHIQTSTLFPRSPVQLSDLDFNYGENSTEYADNSENMPEELSGQENSNNMINSDKPTQPEIFPSNHKSSFSRYRSCRKKVVYHCSSDEEVETKAKNIFSKKKTKTKSTKHQKKQTPPQTYIKAPLNCNNKSTGSIRLTIKNKSEVILHSEQYFKSQILSGK</sequence>
<evidence type="ECO:0000313" key="2">
    <source>
        <dbReference type="Proteomes" id="UP001231649"/>
    </source>
</evidence>
<comment type="caution">
    <text evidence="1">The sequence shown here is derived from an EMBL/GenBank/DDBJ whole genome shotgun (WGS) entry which is preliminary data.</text>
</comment>
<protein>
    <submittedName>
        <fullName evidence="1">Uncharacterized protein</fullName>
    </submittedName>
</protein>
<keyword evidence="2" id="KW-1185">Reference proteome</keyword>
<accession>A0ACC2Q9Q7</accession>
<dbReference type="EMBL" id="CM056800">
    <property type="protein sequence ID" value="KAJ8709834.1"/>
    <property type="molecule type" value="Genomic_DNA"/>
</dbReference>
<evidence type="ECO:0000313" key="1">
    <source>
        <dbReference type="EMBL" id="KAJ8709834.1"/>
    </source>
</evidence>
<organism evidence="1 2">
    <name type="scientific">Mythimna loreyi</name>
    <dbReference type="NCBI Taxonomy" id="667449"/>
    <lineage>
        <taxon>Eukaryota</taxon>
        <taxon>Metazoa</taxon>
        <taxon>Ecdysozoa</taxon>
        <taxon>Arthropoda</taxon>
        <taxon>Hexapoda</taxon>
        <taxon>Insecta</taxon>
        <taxon>Pterygota</taxon>
        <taxon>Neoptera</taxon>
        <taxon>Endopterygota</taxon>
        <taxon>Lepidoptera</taxon>
        <taxon>Glossata</taxon>
        <taxon>Ditrysia</taxon>
        <taxon>Noctuoidea</taxon>
        <taxon>Noctuidae</taxon>
        <taxon>Noctuinae</taxon>
        <taxon>Hadenini</taxon>
        <taxon>Mythimna</taxon>
    </lineage>
</organism>
<gene>
    <name evidence="1" type="ORF">PYW08_009838</name>
</gene>
<proteinExistence type="predicted"/>
<name>A0ACC2Q9Q7_9NEOP</name>
<dbReference type="Proteomes" id="UP001231649">
    <property type="component" value="Chromosome 24"/>
</dbReference>